<dbReference type="SUPFAM" id="SSF56349">
    <property type="entry name" value="DNA breaking-rejoining enzymes"/>
    <property type="match status" value="1"/>
</dbReference>
<dbReference type="AlphaFoldDB" id="F8CRB1"/>
<dbReference type="GO" id="GO:0015074">
    <property type="term" value="P:DNA integration"/>
    <property type="evidence" value="ECO:0007669"/>
    <property type="project" value="InterPro"/>
</dbReference>
<dbReference type="GO" id="GO:0003677">
    <property type="term" value="F:DNA binding"/>
    <property type="evidence" value="ECO:0007669"/>
    <property type="project" value="InterPro"/>
</dbReference>
<evidence type="ECO:0000313" key="3">
    <source>
        <dbReference type="Proteomes" id="UP000000488"/>
    </source>
</evidence>
<proteinExistence type="predicted"/>
<dbReference type="InterPro" id="IPR011010">
    <property type="entry name" value="DNA_brk_join_enz"/>
</dbReference>
<protein>
    <submittedName>
        <fullName evidence="2">Phage integrase family protein</fullName>
    </submittedName>
</protein>
<gene>
    <name evidence="2" type="ordered locus">LILAB_11730</name>
</gene>
<dbReference type="InterPro" id="IPR013762">
    <property type="entry name" value="Integrase-like_cat_sf"/>
</dbReference>
<dbReference type="eggNOG" id="COG0582">
    <property type="taxonomic scope" value="Bacteria"/>
</dbReference>
<dbReference type="KEGG" id="mfu:LILAB_11730"/>
<keyword evidence="1" id="KW-0233">DNA recombination</keyword>
<dbReference type="HOGENOM" id="CLU_1342074_0_0_7"/>
<organism evidence="2 3">
    <name type="scientific">Myxococcus fulvus (strain ATCC BAA-855 / HW-1)</name>
    <dbReference type="NCBI Taxonomy" id="483219"/>
    <lineage>
        <taxon>Bacteria</taxon>
        <taxon>Pseudomonadati</taxon>
        <taxon>Myxococcota</taxon>
        <taxon>Myxococcia</taxon>
        <taxon>Myxococcales</taxon>
        <taxon>Cystobacterineae</taxon>
        <taxon>Myxococcaceae</taxon>
        <taxon>Myxococcus</taxon>
    </lineage>
</organism>
<accession>F8CRB1</accession>
<dbReference type="GO" id="GO:0006310">
    <property type="term" value="P:DNA recombination"/>
    <property type="evidence" value="ECO:0007669"/>
    <property type="project" value="UniProtKB-KW"/>
</dbReference>
<evidence type="ECO:0000256" key="1">
    <source>
        <dbReference type="ARBA" id="ARBA00023172"/>
    </source>
</evidence>
<dbReference type="Proteomes" id="UP000000488">
    <property type="component" value="Chromosome"/>
</dbReference>
<sequence length="204" mass="22951">MAPTKKPREPAAQGKLELTEAPPLAEMVGWYERTILAHKPRDTQKTVRQVVRAAVAGLPERPTAGDISDWLSERVRKGGIMASTANLHRRRLNRVYVLAHQLRWPLLLNPLAKVPVLQTAPQSPKGLADPYTTYPLVLAAMPDARSKAFVSMLRWHGLRESEALGLEPRHINWSAGMVRVEQQRKPWRGFVQGLKHDTCAATFY</sequence>
<dbReference type="Gene3D" id="1.10.443.10">
    <property type="entry name" value="Intergrase catalytic core"/>
    <property type="match status" value="1"/>
</dbReference>
<dbReference type="EMBL" id="CP002830">
    <property type="protein sequence ID" value="AEI64255.1"/>
    <property type="molecule type" value="Genomic_DNA"/>
</dbReference>
<reference evidence="2 3" key="1">
    <citation type="journal article" date="2011" name="J. Bacteriol.">
        <title>Genome sequence of the halotolerant marine bacterium Myxococcus fulvus HW-1.</title>
        <authorList>
            <person name="Li Z.F."/>
            <person name="Li X."/>
            <person name="Liu H."/>
            <person name="Liu X."/>
            <person name="Han K."/>
            <person name="Wu Z.H."/>
            <person name="Hu W."/>
            <person name="Li F.F."/>
            <person name="Li Y.Z."/>
        </authorList>
    </citation>
    <scope>NUCLEOTIDE SEQUENCE [LARGE SCALE GENOMIC DNA]</scope>
    <source>
        <strain evidence="3">ATCC BAA-855 / HW-1</strain>
    </source>
</reference>
<evidence type="ECO:0000313" key="2">
    <source>
        <dbReference type="EMBL" id="AEI64255.1"/>
    </source>
</evidence>
<name>F8CRB1_MYXFH</name>